<proteinExistence type="predicted"/>
<dbReference type="RefSeq" id="WP_170192235.1">
    <property type="nucleotide sequence ID" value="NZ_JABBNB010000001.1"/>
</dbReference>
<evidence type="ECO:0000313" key="6">
    <source>
        <dbReference type="Proteomes" id="UP000550729"/>
    </source>
</evidence>
<keyword evidence="1" id="KW-0547">Nucleotide-binding</keyword>
<dbReference type="GO" id="GO:0005524">
    <property type="term" value="F:ATP binding"/>
    <property type="evidence" value="ECO:0007669"/>
    <property type="project" value="UniProtKB-KW"/>
</dbReference>
<name>A0A848KN85_9ACTN</name>
<evidence type="ECO:0000256" key="2">
    <source>
        <dbReference type="ARBA" id="ARBA00022840"/>
    </source>
</evidence>
<accession>A0A848KN85</accession>
<dbReference type="Proteomes" id="UP000550729">
    <property type="component" value="Unassembled WGS sequence"/>
</dbReference>
<dbReference type="PANTHER" id="PTHR11361:SF34">
    <property type="entry name" value="DNA MISMATCH REPAIR PROTEIN MSH1, MITOCHONDRIAL"/>
    <property type="match status" value="1"/>
</dbReference>
<evidence type="ECO:0000313" key="5">
    <source>
        <dbReference type="EMBL" id="NMN99729.1"/>
    </source>
</evidence>
<organism evidence="5 6">
    <name type="scientific">Gordonia asplenii</name>
    <dbReference type="NCBI Taxonomy" id="2725283"/>
    <lineage>
        <taxon>Bacteria</taxon>
        <taxon>Bacillati</taxon>
        <taxon>Actinomycetota</taxon>
        <taxon>Actinomycetes</taxon>
        <taxon>Mycobacteriales</taxon>
        <taxon>Gordoniaceae</taxon>
        <taxon>Gordonia</taxon>
    </lineage>
</organism>
<keyword evidence="2" id="KW-0067">ATP-binding</keyword>
<comment type="caution">
    <text evidence="5">The sequence shown here is derived from an EMBL/GenBank/DDBJ whole genome shotgun (WGS) entry which is preliminary data.</text>
</comment>
<dbReference type="PANTHER" id="PTHR11361">
    <property type="entry name" value="DNA MISMATCH REPAIR PROTEIN MUTS FAMILY MEMBER"/>
    <property type="match status" value="1"/>
</dbReference>
<evidence type="ECO:0000259" key="4">
    <source>
        <dbReference type="SMART" id="SM00534"/>
    </source>
</evidence>
<keyword evidence="6" id="KW-1185">Reference proteome</keyword>
<evidence type="ECO:0000256" key="1">
    <source>
        <dbReference type="ARBA" id="ARBA00022741"/>
    </source>
</evidence>
<protein>
    <recommendedName>
        <fullName evidence="4">DNA mismatch repair proteins mutS family domain-containing protein</fullName>
    </recommendedName>
</protein>
<dbReference type="SUPFAM" id="SSF52540">
    <property type="entry name" value="P-loop containing nucleoside triphosphate hydrolases"/>
    <property type="match status" value="1"/>
</dbReference>
<sequence>MPVREPFPSLLFAADPGGLVGWQPYFDDLNLQPVLSAVTTDTVLWPLYCSVVDRMSIRLRHSVFRDFDANAALVRAVDAFVADMAEVRRLSALSHRVHNPYEAMGWHLDAGEHYVGAVRRLLAGLIAAQPQSPPMTQLAARLSVFVTEPAHADMADAAARIRAALAGLRYNIAVSRDNVSVTGFHSEPDFTIRTRAMLDRFLGDGIDEFSARLRAPDAGAEAVRHADLSAVESQILTGVGRLFPQEFADLAAFCADTADIVDPRIAAMEAELRFFTSYRAFIAMLTAHDERIEFCYPQIDDVPRASTWIDDAYDVALLLSNVRSADPEPLVRNDFGLEPDEWAAIVSGPNQAGKTTFARMIGQVHHLAAIGVPVPARRARLRPIVTIFTHFERAQSAVSDRGRLAEELTRLADIVHHSDAGALVILNDSLASTSRADAAALSSAVLDKLSGSCAACVYVTAVGAPASSRAPGTVSLVSAVDPDDPARRTFRIERSSAPGTAYATAIAAKYRLTYDGVRNRLAP</sequence>
<feature type="domain" description="DNA mismatch repair proteins mutS family" evidence="4">
    <location>
        <begin position="341"/>
        <end position="522"/>
    </location>
</feature>
<dbReference type="InterPro" id="IPR045076">
    <property type="entry name" value="MutS"/>
</dbReference>
<dbReference type="InterPro" id="IPR027417">
    <property type="entry name" value="P-loop_NTPase"/>
</dbReference>
<dbReference type="SMART" id="SM00534">
    <property type="entry name" value="MUTSac"/>
    <property type="match status" value="1"/>
</dbReference>
<evidence type="ECO:0000256" key="3">
    <source>
        <dbReference type="ARBA" id="ARBA00023125"/>
    </source>
</evidence>
<reference evidence="5 6" key="1">
    <citation type="submission" date="2020-04" db="EMBL/GenBank/DDBJ databases">
        <title>Gordonia sp. nov. TBRC 11910.</title>
        <authorList>
            <person name="Suriyachadkun C."/>
        </authorList>
    </citation>
    <scope>NUCLEOTIDE SEQUENCE [LARGE SCALE GENOMIC DNA]</scope>
    <source>
        <strain evidence="5 6">TBRC 11910</strain>
    </source>
</reference>
<dbReference type="GO" id="GO:0030983">
    <property type="term" value="F:mismatched DNA binding"/>
    <property type="evidence" value="ECO:0007669"/>
    <property type="project" value="InterPro"/>
</dbReference>
<dbReference type="GO" id="GO:0005829">
    <property type="term" value="C:cytosol"/>
    <property type="evidence" value="ECO:0007669"/>
    <property type="project" value="TreeGrafter"/>
</dbReference>
<dbReference type="AlphaFoldDB" id="A0A848KN85"/>
<dbReference type="Gene3D" id="3.40.50.300">
    <property type="entry name" value="P-loop containing nucleotide triphosphate hydrolases"/>
    <property type="match status" value="1"/>
</dbReference>
<dbReference type="GO" id="GO:0006298">
    <property type="term" value="P:mismatch repair"/>
    <property type="evidence" value="ECO:0007669"/>
    <property type="project" value="InterPro"/>
</dbReference>
<gene>
    <name evidence="5" type="ORF">HH308_00675</name>
</gene>
<dbReference type="GO" id="GO:0140664">
    <property type="term" value="F:ATP-dependent DNA damage sensor activity"/>
    <property type="evidence" value="ECO:0007669"/>
    <property type="project" value="InterPro"/>
</dbReference>
<dbReference type="Pfam" id="PF00488">
    <property type="entry name" value="MutS_V"/>
    <property type="match status" value="1"/>
</dbReference>
<dbReference type="EMBL" id="JABBNB010000001">
    <property type="protein sequence ID" value="NMN99729.1"/>
    <property type="molecule type" value="Genomic_DNA"/>
</dbReference>
<keyword evidence="3" id="KW-0238">DNA-binding</keyword>
<dbReference type="InterPro" id="IPR000432">
    <property type="entry name" value="DNA_mismatch_repair_MutS_C"/>
</dbReference>